<keyword evidence="3" id="KW-1185">Reference proteome</keyword>
<comment type="caution">
    <text evidence="2">The sequence shown here is derived from an EMBL/GenBank/DDBJ whole genome shotgun (WGS) entry which is preliminary data.</text>
</comment>
<accession>A0A7W7PPH8</accession>
<sequence length="55" mass="5772">MNDASTNQPQTAEGGQAAAGHGKHRGPVSTQDTDTAPRGRHRRPVEENEHAEAAA</sequence>
<reference evidence="2 3" key="1">
    <citation type="submission" date="2020-08" db="EMBL/GenBank/DDBJ databases">
        <title>Genomic Encyclopedia of Type Strains, Phase III (KMG-III): the genomes of soil and plant-associated and newly described type strains.</title>
        <authorList>
            <person name="Whitman W."/>
        </authorList>
    </citation>
    <scope>NUCLEOTIDE SEQUENCE [LARGE SCALE GENOMIC DNA]</scope>
    <source>
        <strain evidence="2 3">CECT 3273</strain>
    </source>
</reference>
<name>A0A7W7PPH8_9ACTN</name>
<evidence type="ECO:0000256" key="1">
    <source>
        <dbReference type="SAM" id="MobiDB-lite"/>
    </source>
</evidence>
<feature type="compositionally biased region" description="Basic and acidic residues" evidence="1">
    <location>
        <begin position="44"/>
        <end position="55"/>
    </location>
</feature>
<protein>
    <submittedName>
        <fullName evidence="2">Uncharacterized protein</fullName>
    </submittedName>
</protein>
<evidence type="ECO:0000313" key="2">
    <source>
        <dbReference type="EMBL" id="MBB4896523.1"/>
    </source>
</evidence>
<feature type="region of interest" description="Disordered" evidence="1">
    <location>
        <begin position="1"/>
        <end position="55"/>
    </location>
</feature>
<dbReference type="AlphaFoldDB" id="A0A7W7PPH8"/>
<feature type="compositionally biased region" description="Polar residues" evidence="1">
    <location>
        <begin position="1"/>
        <end position="13"/>
    </location>
</feature>
<dbReference type="Proteomes" id="UP000579523">
    <property type="component" value="Unassembled WGS sequence"/>
</dbReference>
<evidence type="ECO:0000313" key="3">
    <source>
        <dbReference type="Proteomes" id="UP000579523"/>
    </source>
</evidence>
<proteinExistence type="predicted"/>
<dbReference type="EMBL" id="JACHJI010000001">
    <property type="protein sequence ID" value="MBB4896523.1"/>
    <property type="molecule type" value="Genomic_DNA"/>
</dbReference>
<gene>
    <name evidence="2" type="ORF">FHS37_000539</name>
</gene>
<organism evidence="2 3">
    <name type="scientific">Streptomyces griseomycini</name>
    <dbReference type="NCBI Taxonomy" id="66895"/>
    <lineage>
        <taxon>Bacteria</taxon>
        <taxon>Bacillati</taxon>
        <taxon>Actinomycetota</taxon>
        <taxon>Actinomycetes</taxon>
        <taxon>Kitasatosporales</taxon>
        <taxon>Streptomycetaceae</taxon>
        <taxon>Streptomyces</taxon>
    </lineage>
</organism>
<dbReference type="RefSeq" id="WP_184817365.1">
    <property type="nucleotide sequence ID" value="NZ_BMTI01000001.1"/>
</dbReference>